<dbReference type="Pfam" id="PF21530">
    <property type="entry name" value="Pif1_2B_dom"/>
    <property type="match status" value="1"/>
</dbReference>
<keyword evidence="1" id="KW-0227">DNA damage</keyword>
<keyword evidence="1" id="KW-0067">ATP-binding</keyword>
<feature type="region of interest" description="Disordered" evidence="2">
    <location>
        <begin position="214"/>
        <end position="243"/>
    </location>
</feature>
<comment type="catalytic activity">
    <reaction evidence="1">
        <text>ATP + H2O = ADP + phosphate + H(+)</text>
        <dbReference type="Rhea" id="RHEA:13065"/>
        <dbReference type="ChEBI" id="CHEBI:15377"/>
        <dbReference type="ChEBI" id="CHEBI:15378"/>
        <dbReference type="ChEBI" id="CHEBI:30616"/>
        <dbReference type="ChEBI" id="CHEBI:43474"/>
        <dbReference type="ChEBI" id="CHEBI:456216"/>
        <dbReference type="EC" id="5.6.2.3"/>
    </reaction>
</comment>
<keyword evidence="1" id="KW-0378">Hydrolase</keyword>
<dbReference type="GO" id="GO:0006281">
    <property type="term" value="P:DNA repair"/>
    <property type="evidence" value="ECO:0007669"/>
    <property type="project" value="UniProtKB-KW"/>
</dbReference>
<comment type="caution">
    <text evidence="5">The sequence shown here is derived from an EMBL/GenBank/DDBJ whole genome shotgun (WGS) entry which is preliminary data.</text>
</comment>
<dbReference type="CDD" id="cd18809">
    <property type="entry name" value="SF1_C_RecD"/>
    <property type="match status" value="1"/>
</dbReference>
<evidence type="ECO:0000256" key="1">
    <source>
        <dbReference type="RuleBase" id="RU363044"/>
    </source>
</evidence>
<evidence type="ECO:0000256" key="2">
    <source>
        <dbReference type="SAM" id="MobiDB-lite"/>
    </source>
</evidence>
<dbReference type="EC" id="5.6.2.3" evidence="1"/>
<dbReference type="AlphaFoldDB" id="A0A9W6UFL5"/>
<protein>
    <recommendedName>
        <fullName evidence="1">ATP-dependent DNA helicase</fullName>
        <ecNumber evidence="1">5.6.2.3</ecNumber>
    </recommendedName>
</protein>
<keyword evidence="1" id="KW-0347">Helicase</keyword>
<dbReference type="GO" id="GO:0016787">
    <property type="term" value="F:hydrolase activity"/>
    <property type="evidence" value="ECO:0007669"/>
    <property type="project" value="UniProtKB-KW"/>
</dbReference>
<feature type="domain" description="DNA helicase Pif1-like DEAD-box helicase" evidence="3">
    <location>
        <begin position="73"/>
        <end position="213"/>
    </location>
</feature>
<dbReference type="Gene3D" id="3.40.50.300">
    <property type="entry name" value="P-loop containing nucleotide triphosphate hydrolases"/>
    <property type="match status" value="1"/>
</dbReference>
<dbReference type="InterPro" id="IPR049163">
    <property type="entry name" value="Pif1-like_2B_dom"/>
</dbReference>
<evidence type="ECO:0000259" key="4">
    <source>
        <dbReference type="Pfam" id="PF21530"/>
    </source>
</evidence>
<dbReference type="Pfam" id="PF05970">
    <property type="entry name" value="PIF1"/>
    <property type="match status" value="1"/>
</dbReference>
<reference evidence="5" key="1">
    <citation type="submission" date="2023-04" db="EMBL/GenBank/DDBJ databases">
        <title>Phytophthora fragariaefolia NBRC 109709.</title>
        <authorList>
            <person name="Ichikawa N."/>
            <person name="Sato H."/>
            <person name="Tonouchi N."/>
        </authorList>
    </citation>
    <scope>NUCLEOTIDE SEQUENCE</scope>
    <source>
        <strain evidence="5">NBRC 109709</strain>
    </source>
</reference>
<dbReference type="PANTHER" id="PTHR10492:SF57">
    <property type="entry name" value="ATP-DEPENDENT DNA HELICASE"/>
    <property type="match status" value="1"/>
</dbReference>
<dbReference type="GO" id="GO:0005524">
    <property type="term" value="F:ATP binding"/>
    <property type="evidence" value="ECO:0007669"/>
    <property type="project" value="UniProtKB-KW"/>
</dbReference>
<dbReference type="SUPFAM" id="SSF52540">
    <property type="entry name" value="P-loop containing nucleoside triphosphate hydrolases"/>
    <property type="match status" value="2"/>
</dbReference>
<dbReference type="Proteomes" id="UP001165121">
    <property type="component" value="Unassembled WGS sequence"/>
</dbReference>
<evidence type="ECO:0000313" key="6">
    <source>
        <dbReference type="Proteomes" id="UP001165121"/>
    </source>
</evidence>
<dbReference type="GO" id="GO:0000723">
    <property type="term" value="P:telomere maintenance"/>
    <property type="evidence" value="ECO:0007669"/>
    <property type="project" value="InterPro"/>
</dbReference>
<keyword evidence="6" id="KW-1185">Reference proteome</keyword>
<keyword evidence="1" id="KW-0234">DNA repair</keyword>
<evidence type="ECO:0000259" key="3">
    <source>
        <dbReference type="Pfam" id="PF05970"/>
    </source>
</evidence>
<dbReference type="PANTHER" id="PTHR10492">
    <property type="match status" value="1"/>
</dbReference>
<dbReference type="GO" id="GO:0006310">
    <property type="term" value="P:DNA recombination"/>
    <property type="evidence" value="ECO:0007669"/>
    <property type="project" value="UniProtKB-KW"/>
</dbReference>
<organism evidence="5 6">
    <name type="scientific">Phytophthora fragariaefolia</name>
    <dbReference type="NCBI Taxonomy" id="1490495"/>
    <lineage>
        <taxon>Eukaryota</taxon>
        <taxon>Sar</taxon>
        <taxon>Stramenopiles</taxon>
        <taxon>Oomycota</taxon>
        <taxon>Peronosporomycetes</taxon>
        <taxon>Peronosporales</taxon>
        <taxon>Peronosporaceae</taxon>
        <taxon>Phytophthora</taxon>
    </lineage>
</organism>
<comment type="similarity">
    <text evidence="1">Belongs to the helicase family.</text>
</comment>
<proteinExistence type="inferred from homology"/>
<sequence length="483" mass="53919">MGTLLRRPFTRLCASVPHAVGAGKEDTIKFKTLKSLNELIQISRYAVADFDLPQLHDFPALNTLQAIVDQEDQLNEGQRAIFDEIIQAANDPDQGNKVFFIDGPGGTGKSTLLRHILAKVRLAGTIAIAVASSGIASLLLMGGRTTHSTFKISLKLANKSTCAIYNQSHLKSLIQSASLIIWDEAPMTHRHAFEAVDRTLRDIMDNDQEPFGVKIPQGMLINNNDDDREESEDEAIRPGAVPRGQENIIDVMTADINDPDIATDDYFANRTILTTTNTVVHRINDAVSKRLSGDSHEYISIDMVDDDNEENFFEQEVLHSININGIPPHKLSLKKGAPIMMMRNLNPDLGLCNETRLRIVELKPHVIHATIMTGERQGQHVLIPRIVFISDGDTRKFPFRLRRKQFPVVPAFAMTINKAQGQTVQNLGLYLATPCFSHGQLYVAIPRVTSRSKFKALIEYPELAEDDGVYTDNIVYRQIFDTN</sequence>
<keyword evidence="1" id="KW-0233">DNA recombination</keyword>
<gene>
    <name evidence="5" type="ORF">Pfra01_000733900</name>
</gene>
<keyword evidence="1" id="KW-0547">Nucleotide-binding</keyword>
<dbReference type="OrthoDB" id="3353471at2759"/>
<dbReference type="InterPro" id="IPR010285">
    <property type="entry name" value="DNA_helicase_pif1-like_DEAD"/>
</dbReference>
<dbReference type="EMBL" id="BSXT01000646">
    <property type="protein sequence ID" value="GMF31681.1"/>
    <property type="molecule type" value="Genomic_DNA"/>
</dbReference>
<dbReference type="GO" id="GO:0043139">
    <property type="term" value="F:5'-3' DNA helicase activity"/>
    <property type="evidence" value="ECO:0007669"/>
    <property type="project" value="UniProtKB-EC"/>
</dbReference>
<feature type="domain" description="DNA helicase Pif1-like 2B" evidence="4">
    <location>
        <begin position="316"/>
        <end position="362"/>
    </location>
</feature>
<accession>A0A9W6UFL5</accession>
<comment type="cofactor">
    <cofactor evidence="1">
        <name>Mg(2+)</name>
        <dbReference type="ChEBI" id="CHEBI:18420"/>
    </cofactor>
</comment>
<feature type="compositionally biased region" description="Acidic residues" evidence="2">
    <location>
        <begin position="224"/>
        <end position="233"/>
    </location>
</feature>
<dbReference type="InterPro" id="IPR027417">
    <property type="entry name" value="P-loop_NTPase"/>
</dbReference>
<name>A0A9W6UFL5_9STRA</name>
<evidence type="ECO:0000313" key="5">
    <source>
        <dbReference type="EMBL" id="GMF31681.1"/>
    </source>
</evidence>